<dbReference type="EMBL" id="NISJ01000025">
    <property type="protein sequence ID" value="OWQ88674.1"/>
    <property type="molecule type" value="Genomic_DNA"/>
</dbReference>
<evidence type="ECO:0000313" key="2">
    <source>
        <dbReference type="EMBL" id="OWQ88674.1"/>
    </source>
</evidence>
<keyword evidence="3" id="KW-1185">Reference proteome</keyword>
<comment type="caution">
    <text evidence="2">The sequence shown here is derived from an EMBL/GenBank/DDBJ whole genome shotgun (WGS) entry which is preliminary data.</text>
</comment>
<dbReference type="RefSeq" id="WP_079246859.1">
    <property type="nucleotide sequence ID" value="NZ_NISJ01000025.1"/>
</dbReference>
<dbReference type="Proteomes" id="UP000197097">
    <property type="component" value="Unassembled WGS sequence"/>
</dbReference>
<dbReference type="AlphaFoldDB" id="A0A246J7Q5"/>
<accession>A0A246J7Q5</accession>
<feature type="domain" description="T6SS Transcription factor RovC-like DNA binding" evidence="1">
    <location>
        <begin position="9"/>
        <end position="82"/>
    </location>
</feature>
<organism evidence="2 3">
    <name type="scientific">Sphingopyxis witflariensis</name>
    <dbReference type="NCBI Taxonomy" id="173675"/>
    <lineage>
        <taxon>Bacteria</taxon>
        <taxon>Pseudomonadati</taxon>
        <taxon>Pseudomonadota</taxon>
        <taxon>Alphaproteobacteria</taxon>
        <taxon>Sphingomonadales</taxon>
        <taxon>Sphingomonadaceae</taxon>
        <taxon>Sphingopyxis</taxon>
    </lineage>
</organism>
<gene>
    <name evidence="2" type="ORF">CDQ91_20655</name>
</gene>
<dbReference type="OrthoDB" id="9811330at2"/>
<evidence type="ECO:0000313" key="3">
    <source>
        <dbReference type="Proteomes" id="UP000197097"/>
    </source>
</evidence>
<dbReference type="Pfam" id="PF10074">
    <property type="entry name" value="RovC_DNA-bd"/>
    <property type="match status" value="1"/>
</dbReference>
<name>A0A246J7Q5_9SPHN</name>
<protein>
    <recommendedName>
        <fullName evidence="1">T6SS Transcription factor RovC-like DNA binding domain-containing protein</fullName>
    </recommendedName>
</protein>
<reference evidence="2 3" key="1">
    <citation type="journal article" date="2002" name="Int. J. Syst. Evol. Microbiol.">
        <title>Sphingopyxis witflariensis sp. nov., isolated from activated sludge.</title>
        <authorList>
            <person name="Kampfer P."/>
            <person name="Witzenberger R."/>
            <person name="Denner E.B."/>
            <person name="Busse H.J."/>
            <person name="Neef A."/>
        </authorList>
    </citation>
    <scope>NUCLEOTIDE SEQUENCE [LARGE SCALE GENOMIC DNA]</scope>
    <source>
        <strain evidence="2 3">DSM 14551</strain>
    </source>
</reference>
<dbReference type="InterPro" id="IPR018754">
    <property type="entry name" value="RovC-like_DNA-bd"/>
</dbReference>
<sequence length="90" mass="10087">MGACRFDDRAPACAQLTSYDECHLAAYLRLLDAEEDGADWRDAAAAIFNIDVAAEPDRAQTMHATHLARARWMTEIGYAHLLGCQHRLNR</sequence>
<evidence type="ECO:0000259" key="1">
    <source>
        <dbReference type="Pfam" id="PF10074"/>
    </source>
</evidence>
<proteinExistence type="predicted"/>